<dbReference type="InterPro" id="IPR011330">
    <property type="entry name" value="Glyco_hydro/deAcase_b/a-brl"/>
</dbReference>
<dbReference type="Proteomes" id="UP000007819">
    <property type="component" value="Chromosome A2"/>
</dbReference>
<dbReference type="InterPro" id="IPR036508">
    <property type="entry name" value="Chitin-bd_dom_sf"/>
</dbReference>
<dbReference type="PROSITE" id="PS51257">
    <property type="entry name" value="PROKAR_LIPOPROTEIN"/>
    <property type="match status" value="1"/>
</dbReference>
<feature type="compositionally biased region" description="Polar residues" evidence="1">
    <location>
        <begin position="113"/>
        <end position="122"/>
    </location>
</feature>
<protein>
    <recommendedName>
        <fullName evidence="3">Chitin-binding type-2 domain-containing protein</fullName>
    </recommendedName>
</protein>
<dbReference type="SUPFAM" id="SSF88713">
    <property type="entry name" value="Glycoside hydrolase/deacetylase"/>
    <property type="match status" value="1"/>
</dbReference>
<sequence length="775" mass="88220">MTASHKTTTVVVLLLACVLRGLCQEQKQHGEGFKCPEEFGYYPHPNDCSQYYVCVFGGALLESCTGGLMYSHELQTCDWPRNVGCGAEATATQSDNQENALALARSSDRQRHPSAQPQRATPSIFNQRHQVQDQQVNEQLVKQQQLYEEEDFRAIEDDSDRQQRVYRGQPSTLGQVARDRDGISKHRNIIPQFSGVEKNKQFQIPNQNYRPQQISVPSYAIEQTVQPMTTAKTITSTSNRNGTQYDPAFYSIYDDDSEIYKDVDYGQFTLSSVNNNNNRIKSQHQPQLQSQPQLQLQSQPQQDTYRVAAPLQQPTQRYQANTYVPEYNLKITEEEAQREQQTKATYRGRVRGGATYTTASTNDIDRGTPAVGRTRPTLKPSTSIVSKVSEYVDVYKYAPTRPDPIYPTPQPDKTAAKCRKDVCQLPDCSCGGKEIPGDMTPEETPQIVLLTFDDSVNDLNKGLYTDLFEKGRVNPNGCPISATFYVSHEWTDYSQVQNLYASGHEIASHSVSHSFGEQFSQKKWTKEIVGQREILSAYGGVRQEDIRGMRAPFLAVGGNKMFKMLYDSNFTYDSSMPIYENKPPSWPYTLDYKLFHDCMIPPCPTRSYPGVWEVPMVMWQDLNGGRCSMGDACSNPSDADGVQKMLMKNFDRHFTSNRAPFGLFYHAAWFTQPHHKEGFIKFLDNIVSMPEVWIVTNWQAIQWVRDPTSISRLQSFTPFHCDLSERPKKCNNPKVCNLWHKSGVRYMRTCQPCPEIYPWTGKSGIRSSRIDDSSE</sequence>
<feature type="domain" description="Chitin-binding type-2" evidence="3">
    <location>
        <begin position="32"/>
        <end position="87"/>
    </location>
</feature>
<dbReference type="OrthoDB" id="504708at2759"/>
<evidence type="ECO:0000313" key="4">
    <source>
        <dbReference type="EnsemblMetazoa" id="XP_029346021.1"/>
    </source>
</evidence>
<reference evidence="5" key="1">
    <citation type="submission" date="2010-06" db="EMBL/GenBank/DDBJ databases">
        <authorList>
            <person name="Jiang H."/>
            <person name="Abraham K."/>
            <person name="Ali S."/>
            <person name="Alsbrooks S.L."/>
            <person name="Anim B.N."/>
            <person name="Anosike U.S."/>
            <person name="Attaway T."/>
            <person name="Bandaranaike D.P."/>
            <person name="Battles P.K."/>
            <person name="Bell S.N."/>
            <person name="Bell A.V."/>
            <person name="Beltran B."/>
            <person name="Bickham C."/>
            <person name="Bustamante Y."/>
            <person name="Caleb T."/>
            <person name="Canada A."/>
            <person name="Cardenas V."/>
            <person name="Carter K."/>
            <person name="Chacko J."/>
            <person name="Chandrabose M.N."/>
            <person name="Chavez D."/>
            <person name="Chavez A."/>
            <person name="Chen L."/>
            <person name="Chu H.-S."/>
            <person name="Claassen K.J."/>
            <person name="Cockrell R."/>
            <person name="Collins M."/>
            <person name="Cooper J.A."/>
            <person name="Cree A."/>
            <person name="Curry S.M."/>
            <person name="Da Y."/>
            <person name="Dao M.D."/>
            <person name="Das B."/>
            <person name="Davila M.-L."/>
            <person name="Davy-Carroll L."/>
            <person name="Denson S."/>
            <person name="Dinh H."/>
            <person name="Ebong V.E."/>
            <person name="Edwards J.R."/>
            <person name="Egan A."/>
            <person name="El-Daye J."/>
            <person name="Escobedo L."/>
            <person name="Fernandez S."/>
            <person name="Fernando P.R."/>
            <person name="Flagg N."/>
            <person name="Forbes L.D."/>
            <person name="Fowler R.G."/>
            <person name="Fu Q."/>
            <person name="Gabisi R.A."/>
            <person name="Ganer J."/>
            <person name="Garbino Pronczuk A."/>
            <person name="Garcia R.M."/>
            <person name="Garner T."/>
            <person name="Garrett T.E."/>
            <person name="Gonzalez D.A."/>
            <person name="Hamid H."/>
            <person name="Hawkins E.S."/>
            <person name="Hirani K."/>
            <person name="Hogues M.E."/>
            <person name="Hollins B."/>
            <person name="Hsiao C.-H."/>
            <person name="Jabil R."/>
            <person name="James M.L."/>
            <person name="Jhangiani S.N."/>
            <person name="Johnson B."/>
            <person name="Johnson Q."/>
            <person name="Joshi V."/>
            <person name="Kalu J.B."/>
            <person name="Kam C."/>
            <person name="Kashfia A."/>
            <person name="Keebler J."/>
            <person name="Kisamo H."/>
            <person name="Kovar C.L."/>
            <person name="Lago L.A."/>
            <person name="Lai C.-Y."/>
            <person name="Laidlaw J."/>
            <person name="Lara F."/>
            <person name="Le T.-K."/>
            <person name="Lee S.L."/>
            <person name="Legall F.H."/>
            <person name="Lemon S.J."/>
            <person name="Lewis L.R."/>
            <person name="Li B."/>
            <person name="Liu Y."/>
            <person name="Liu Y.-S."/>
            <person name="Lopez J."/>
            <person name="Lozado R.J."/>
            <person name="Lu J."/>
            <person name="Madu R.C."/>
            <person name="Maheshwari M."/>
            <person name="Maheshwari R."/>
            <person name="Malloy K."/>
            <person name="Martinez E."/>
            <person name="Mathew T."/>
            <person name="Mercado I.C."/>
            <person name="Mercado C."/>
            <person name="Meyer B."/>
            <person name="Montgomery K."/>
            <person name="Morgan M.B."/>
            <person name="Munidasa M."/>
            <person name="Nazareth L.V."/>
            <person name="Nelson J."/>
            <person name="Ng B.M."/>
            <person name="Nguyen N.B."/>
            <person name="Nguyen P.Q."/>
            <person name="Nguyen T."/>
            <person name="Obregon M."/>
            <person name="Okwuonu G.O."/>
            <person name="Onwere C.G."/>
            <person name="Orozco G."/>
            <person name="Parra A."/>
            <person name="Patel S."/>
            <person name="Patil S."/>
            <person name="Perez A."/>
            <person name="Perez Y."/>
            <person name="Pham C."/>
            <person name="Primus E.L."/>
            <person name="Pu L.-L."/>
            <person name="Puazo M."/>
            <person name="Qin X."/>
            <person name="Quiroz J.B."/>
            <person name="Reese J."/>
            <person name="Richards S."/>
            <person name="Rives C.M."/>
            <person name="Robberts R."/>
            <person name="Ruiz S.J."/>
            <person name="Ruiz M.J."/>
            <person name="Santibanez J."/>
            <person name="Schneider B.W."/>
            <person name="Sisson I."/>
            <person name="Smith M."/>
            <person name="Sodergren E."/>
            <person name="Song X.-Z."/>
            <person name="Song B.B."/>
            <person name="Summersgill H."/>
            <person name="Thelus R."/>
            <person name="Thornton R.D."/>
            <person name="Trejos Z.Y."/>
            <person name="Usmani K."/>
            <person name="Vattathil S."/>
            <person name="Villasana D."/>
            <person name="Walker D.L."/>
            <person name="Wang S."/>
            <person name="Wang K."/>
            <person name="White C.S."/>
            <person name="Williams A.C."/>
            <person name="Williamson J."/>
            <person name="Wilson K."/>
            <person name="Woghiren I.O."/>
            <person name="Woodworth J.R."/>
            <person name="Worley K.C."/>
            <person name="Wright R.A."/>
            <person name="Wu W."/>
            <person name="Young L."/>
            <person name="Zhang L."/>
            <person name="Zhang J."/>
            <person name="Zhu Y."/>
            <person name="Muzny D.M."/>
            <person name="Weinstock G."/>
            <person name="Gibbs R.A."/>
        </authorList>
    </citation>
    <scope>NUCLEOTIDE SEQUENCE [LARGE SCALE GENOMIC DNA]</scope>
    <source>
        <strain evidence="5">LSR1</strain>
    </source>
</reference>
<keyword evidence="5" id="KW-1185">Reference proteome</keyword>
<feature type="region of interest" description="Disordered" evidence="1">
    <location>
        <begin position="276"/>
        <end position="303"/>
    </location>
</feature>
<dbReference type="RefSeq" id="XP_029346021.1">
    <property type="nucleotide sequence ID" value="XM_029490161.1"/>
</dbReference>
<feature type="compositionally biased region" description="Low complexity" evidence="1">
    <location>
        <begin position="283"/>
        <end position="302"/>
    </location>
</feature>
<feature type="chain" id="PRO_5035762374" description="Chitin-binding type-2 domain-containing protein" evidence="2">
    <location>
        <begin position="24"/>
        <end position="775"/>
    </location>
</feature>
<keyword evidence="2" id="KW-0732">Signal</keyword>
<dbReference type="Gene3D" id="3.20.20.370">
    <property type="entry name" value="Glycoside hydrolase/deacetylase"/>
    <property type="match status" value="1"/>
</dbReference>
<dbReference type="GO" id="GO:0008061">
    <property type="term" value="F:chitin binding"/>
    <property type="evidence" value="ECO:0007669"/>
    <property type="project" value="InterPro"/>
</dbReference>
<proteinExistence type="predicted"/>
<feature type="signal peptide" evidence="2">
    <location>
        <begin position="1"/>
        <end position="23"/>
    </location>
</feature>
<name>A0A8R2NT61_ACYPI</name>
<dbReference type="PANTHER" id="PTHR45985:SF12">
    <property type="entry name" value="CHITIN DEACETYLASE-LIKE 5, ISOFORM B"/>
    <property type="match status" value="1"/>
</dbReference>
<feature type="region of interest" description="Disordered" evidence="1">
    <location>
        <begin position="100"/>
        <end position="122"/>
    </location>
</feature>
<accession>A0A8R2NT61</accession>
<dbReference type="Gene3D" id="2.170.140.10">
    <property type="entry name" value="Chitin binding domain"/>
    <property type="match status" value="1"/>
</dbReference>
<organism evidence="4 5">
    <name type="scientific">Acyrthosiphon pisum</name>
    <name type="common">Pea aphid</name>
    <dbReference type="NCBI Taxonomy" id="7029"/>
    <lineage>
        <taxon>Eukaryota</taxon>
        <taxon>Metazoa</taxon>
        <taxon>Ecdysozoa</taxon>
        <taxon>Arthropoda</taxon>
        <taxon>Hexapoda</taxon>
        <taxon>Insecta</taxon>
        <taxon>Pterygota</taxon>
        <taxon>Neoptera</taxon>
        <taxon>Paraneoptera</taxon>
        <taxon>Hemiptera</taxon>
        <taxon>Sternorrhyncha</taxon>
        <taxon>Aphidomorpha</taxon>
        <taxon>Aphidoidea</taxon>
        <taxon>Aphididae</taxon>
        <taxon>Macrosiphini</taxon>
        <taxon>Acyrthosiphon</taxon>
    </lineage>
</organism>
<dbReference type="GO" id="GO:0016810">
    <property type="term" value="F:hydrolase activity, acting on carbon-nitrogen (but not peptide) bonds"/>
    <property type="evidence" value="ECO:0007669"/>
    <property type="project" value="InterPro"/>
</dbReference>
<dbReference type="PANTHER" id="PTHR45985">
    <property type="match status" value="1"/>
</dbReference>
<dbReference type="InterPro" id="IPR052740">
    <property type="entry name" value="CE4"/>
</dbReference>
<dbReference type="GO" id="GO:0005975">
    <property type="term" value="P:carbohydrate metabolic process"/>
    <property type="evidence" value="ECO:0007669"/>
    <property type="project" value="InterPro"/>
</dbReference>
<dbReference type="FunFam" id="3.20.20.370:FF:000003">
    <property type="entry name" value="CLUMA_CG003232, isoform B"/>
    <property type="match status" value="1"/>
</dbReference>
<dbReference type="EnsemblMetazoa" id="XM_029490161.1">
    <property type="protein sequence ID" value="XP_029346021.1"/>
    <property type="gene ID" value="LOC100166314"/>
</dbReference>
<dbReference type="Pfam" id="PF01607">
    <property type="entry name" value="CBM_14"/>
    <property type="match status" value="1"/>
</dbReference>
<evidence type="ECO:0000313" key="5">
    <source>
        <dbReference type="Proteomes" id="UP000007819"/>
    </source>
</evidence>
<dbReference type="AlphaFoldDB" id="A0A8R2NT61"/>
<dbReference type="CTD" id="33158"/>
<dbReference type="InterPro" id="IPR002557">
    <property type="entry name" value="Chitin-bd_dom"/>
</dbReference>
<dbReference type="Pfam" id="PF01522">
    <property type="entry name" value="Polysacc_deac_1"/>
    <property type="match status" value="1"/>
</dbReference>
<dbReference type="PROSITE" id="PS50940">
    <property type="entry name" value="CHIT_BIND_II"/>
    <property type="match status" value="1"/>
</dbReference>
<dbReference type="InterPro" id="IPR002509">
    <property type="entry name" value="NODB_dom"/>
</dbReference>
<dbReference type="SMART" id="SM00494">
    <property type="entry name" value="ChtBD2"/>
    <property type="match status" value="1"/>
</dbReference>
<feature type="region of interest" description="Disordered" evidence="1">
    <location>
        <begin position="356"/>
        <end position="378"/>
    </location>
</feature>
<evidence type="ECO:0000259" key="3">
    <source>
        <dbReference type="PROSITE" id="PS50940"/>
    </source>
</evidence>
<dbReference type="CDD" id="cd10975">
    <property type="entry name" value="CE4_CDA_like_2"/>
    <property type="match status" value="1"/>
</dbReference>
<dbReference type="GeneID" id="100166314"/>
<dbReference type="GO" id="GO:0005576">
    <property type="term" value="C:extracellular region"/>
    <property type="evidence" value="ECO:0007669"/>
    <property type="project" value="InterPro"/>
</dbReference>
<evidence type="ECO:0000256" key="2">
    <source>
        <dbReference type="SAM" id="SignalP"/>
    </source>
</evidence>
<dbReference type="SUPFAM" id="SSF57625">
    <property type="entry name" value="Invertebrate chitin-binding proteins"/>
    <property type="match status" value="1"/>
</dbReference>
<evidence type="ECO:0000256" key="1">
    <source>
        <dbReference type="SAM" id="MobiDB-lite"/>
    </source>
</evidence>
<reference evidence="4" key="2">
    <citation type="submission" date="2022-06" db="UniProtKB">
        <authorList>
            <consortium name="EnsemblMetazoa"/>
        </authorList>
    </citation>
    <scope>IDENTIFICATION</scope>
</reference>